<comment type="caution">
    <text evidence="2">The sequence shown here is derived from an EMBL/GenBank/DDBJ whole genome shotgun (WGS) entry which is preliminary data.</text>
</comment>
<evidence type="ECO:0000313" key="2">
    <source>
        <dbReference type="EMBL" id="KAA3489779.1"/>
    </source>
</evidence>
<accession>A0A5B6X6I8</accession>
<dbReference type="Proteomes" id="UP000325315">
    <property type="component" value="Unassembled WGS sequence"/>
</dbReference>
<dbReference type="PANTHER" id="PTHR46929">
    <property type="entry name" value="EXPRESSED PROTEIN"/>
    <property type="match status" value="1"/>
</dbReference>
<dbReference type="AlphaFoldDB" id="A0A5B6X6I8"/>
<feature type="domain" description="Myb/SANT-like" evidence="1">
    <location>
        <begin position="21"/>
        <end position="115"/>
    </location>
</feature>
<gene>
    <name evidence="2" type="ORF">EPI10_033352</name>
</gene>
<dbReference type="EMBL" id="SMMG02000001">
    <property type="protein sequence ID" value="KAA3489779.1"/>
    <property type="molecule type" value="Genomic_DNA"/>
</dbReference>
<dbReference type="OrthoDB" id="973883at2759"/>
<keyword evidence="3" id="KW-1185">Reference proteome</keyword>
<evidence type="ECO:0000313" key="3">
    <source>
        <dbReference type="Proteomes" id="UP000325315"/>
    </source>
</evidence>
<reference evidence="3" key="1">
    <citation type="journal article" date="2019" name="Plant Biotechnol. J.">
        <title>Genome sequencing of the Australian wild diploid species Gossypium australe highlights disease resistance and delayed gland morphogenesis.</title>
        <authorList>
            <person name="Cai Y."/>
            <person name="Cai X."/>
            <person name="Wang Q."/>
            <person name="Wang P."/>
            <person name="Zhang Y."/>
            <person name="Cai C."/>
            <person name="Xu Y."/>
            <person name="Wang K."/>
            <person name="Zhou Z."/>
            <person name="Wang C."/>
            <person name="Geng S."/>
            <person name="Li B."/>
            <person name="Dong Q."/>
            <person name="Hou Y."/>
            <person name="Wang H."/>
            <person name="Ai P."/>
            <person name="Liu Z."/>
            <person name="Yi F."/>
            <person name="Sun M."/>
            <person name="An G."/>
            <person name="Cheng J."/>
            <person name="Zhang Y."/>
            <person name="Shi Q."/>
            <person name="Xie Y."/>
            <person name="Shi X."/>
            <person name="Chang Y."/>
            <person name="Huang F."/>
            <person name="Chen Y."/>
            <person name="Hong S."/>
            <person name="Mi L."/>
            <person name="Sun Q."/>
            <person name="Zhang L."/>
            <person name="Zhou B."/>
            <person name="Peng R."/>
            <person name="Zhang X."/>
            <person name="Liu F."/>
        </authorList>
    </citation>
    <scope>NUCLEOTIDE SEQUENCE [LARGE SCALE GENOMIC DNA]</scope>
    <source>
        <strain evidence="3">cv. PA1801</strain>
    </source>
</reference>
<name>A0A5B6X6I8_9ROSI</name>
<dbReference type="InterPro" id="IPR024752">
    <property type="entry name" value="Myb/SANT-like_dom"/>
</dbReference>
<evidence type="ECO:0000259" key="1">
    <source>
        <dbReference type="Pfam" id="PF12776"/>
    </source>
</evidence>
<dbReference type="PANTHER" id="PTHR46929:SF29">
    <property type="entry name" value="MYB_SANT-LIKE DOMAIN-CONTAINING PROTEIN"/>
    <property type="match status" value="1"/>
</dbReference>
<feature type="domain" description="Myb/SANT-like" evidence="1">
    <location>
        <begin position="492"/>
        <end position="584"/>
    </location>
</feature>
<proteinExistence type="predicted"/>
<protein>
    <submittedName>
        <fullName evidence="2">L10-interacting MYB domain-containing protein-like isoform X2</fullName>
    </submittedName>
</protein>
<sequence>MYRKSYQTLSSNAKDKGNYFQWSSSIDCCLAKLLAEQVRKGNKTDNGLNPVAYMGALTVINKKFGLDLTKEHLMNRLKTWEKQFGILKELLAQRGFKWDEKQRMVVADACVWKDYTMAHPDARHFQERPIDNYEELCIIIGNDQAIVSCLENVEETYMQSAANGDGLDAASSSDIHSDDNHVRNLQWTDAMDYHLGKSLVEKVKEGHKMDNALPWEAYDTVLSTLNEKIGPESTLAWKKGKSIAFDDIDNKGVSSLVNASTLTQEENAKTLCIRLHVFLSKLLIAIQETFPVLFLCQFAHPEARTFRGRVIENYDDLCTIFANDNDVAEAVDIFPVQNSMKVKDQVKNMRWTYEMDQCLSKVLAEQGKLGNKSKSDNKLRPAAYAVVVSALNKRFQLDLTKDHIRNSLKTWKKQYEILKGLLHHGDFEWDKTQTMVIANDCMESIYLDLPESSLNGSNHDVNLVANNEAADTEELFYNQSDAAKEKGKYILWTDEMDRCLTEQLVEQVTLGNKLQKSFKQVALKAAVSIINKKFSLDLTTENIRNRLRTWKKQYRLVKELLSQHGFEWDERQKMVIAYDSEWRQCIKRNPDVSCIRGRAIDNFNELHVILGNEQAGRHLSKADVMGAMAENIRRIADALTESKGVSLDELFQMVQSIPEFDDDLIVDACECLSFDEKRARMFMELDERLRINWLLKRLRG</sequence>
<organism evidence="2 3">
    <name type="scientific">Gossypium australe</name>
    <dbReference type="NCBI Taxonomy" id="47621"/>
    <lineage>
        <taxon>Eukaryota</taxon>
        <taxon>Viridiplantae</taxon>
        <taxon>Streptophyta</taxon>
        <taxon>Embryophyta</taxon>
        <taxon>Tracheophyta</taxon>
        <taxon>Spermatophyta</taxon>
        <taxon>Magnoliopsida</taxon>
        <taxon>eudicotyledons</taxon>
        <taxon>Gunneridae</taxon>
        <taxon>Pentapetalae</taxon>
        <taxon>rosids</taxon>
        <taxon>malvids</taxon>
        <taxon>Malvales</taxon>
        <taxon>Malvaceae</taxon>
        <taxon>Malvoideae</taxon>
        <taxon>Gossypium</taxon>
    </lineage>
</organism>
<feature type="domain" description="Myb/SANT-like" evidence="1">
    <location>
        <begin position="350"/>
        <end position="441"/>
    </location>
</feature>
<dbReference type="Pfam" id="PF12776">
    <property type="entry name" value="Myb_DNA-bind_3"/>
    <property type="match status" value="3"/>
</dbReference>